<name>A0A4R2GAI0_9BACT</name>
<keyword evidence="3 7" id="KW-0963">Cytoplasm</keyword>
<gene>
    <name evidence="7" type="primary">murD</name>
    <name evidence="11" type="ORF">EV194_11720</name>
</gene>
<dbReference type="UniPathway" id="UPA00219"/>
<dbReference type="GO" id="GO:0051301">
    <property type="term" value="P:cell division"/>
    <property type="evidence" value="ECO:0007669"/>
    <property type="project" value="UniProtKB-KW"/>
</dbReference>
<dbReference type="PANTHER" id="PTHR43692">
    <property type="entry name" value="UDP-N-ACETYLMURAMOYLALANINE--D-GLUTAMATE LIGASE"/>
    <property type="match status" value="1"/>
</dbReference>
<feature type="domain" description="Mur ligase C-terminal" evidence="9">
    <location>
        <begin position="307"/>
        <end position="420"/>
    </location>
</feature>
<dbReference type="NCBIfam" id="TIGR01087">
    <property type="entry name" value="murD"/>
    <property type="match status" value="1"/>
</dbReference>
<dbReference type="Pfam" id="PF02875">
    <property type="entry name" value="Mur_ligase_C"/>
    <property type="match status" value="1"/>
</dbReference>
<dbReference type="SUPFAM" id="SSF53623">
    <property type="entry name" value="MurD-like peptide ligases, catalytic domain"/>
    <property type="match status" value="1"/>
</dbReference>
<dbReference type="RefSeq" id="WP_132435173.1">
    <property type="nucleotide sequence ID" value="NZ_SLWK01000017.1"/>
</dbReference>
<keyword evidence="5 7" id="KW-0547">Nucleotide-binding</keyword>
<dbReference type="OrthoDB" id="9809796at2"/>
<dbReference type="GO" id="GO:0008360">
    <property type="term" value="P:regulation of cell shape"/>
    <property type="evidence" value="ECO:0007669"/>
    <property type="project" value="UniProtKB-KW"/>
</dbReference>
<feature type="domain" description="Mur ligase central" evidence="10">
    <location>
        <begin position="108"/>
        <end position="285"/>
    </location>
</feature>
<proteinExistence type="inferred from homology"/>
<dbReference type="GO" id="GO:0005524">
    <property type="term" value="F:ATP binding"/>
    <property type="evidence" value="ECO:0007669"/>
    <property type="project" value="UniProtKB-UniRule"/>
</dbReference>
<dbReference type="Gene3D" id="3.90.190.20">
    <property type="entry name" value="Mur ligase, C-terminal domain"/>
    <property type="match status" value="1"/>
</dbReference>
<dbReference type="InterPro" id="IPR036565">
    <property type="entry name" value="Mur-like_cat_sf"/>
</dbReference>
<comment type="pathway">
    <text evidence="2 7 8">Cell wall biogenesis; peptidoglycan biosynthesis.</text>
</comment>
<dbReference type="GO" id="GO:0071555">
    <property type="term" value="P:cell wall organization"/>
    <property type="evidence" value="ECO:0007669"/>
    <property type="project" value="UniProtKB-KW"/>
</dbReference>
<keyword evidence="6 7" id="KW-0067">ATP-binding</keyword>
<dbReference type="InterPro" id="IPR005762">
    <property type="entry name" value="MurD"/>
</dbReference>
<feature type="binding site" evidence="7">
    <location>
        <begin position="110"/>
        <end position="116"/>
    </location>
    <ligand>
        <name>ATP</name>
        <dbReference type="ChEBI" id="CHEBI:30616"/>
    </ligand>
</feature>
<evidence type="ECO:0000259" key="10">
    <source>
        <dbReference type="Pfam" id="PF08245"/>
    </source>
</evidence>
<evidence type="ECO:0000256" key="6">
    <source>
        <dbReference type="ARBA" id="ARBA00022840"/>
    </source>
</evidence>
<evidence type="ECO:0000256" key="8">
    <source>
        <dbReference type="RuleBase" id="RU003664"/>
    </source>
</evidence>
<dbReference type="AlphaFoldDB" id="A0A4R2GAI0"/>
<comment type="caution">
    <text evidence="11">The sequence shown here is derived from an EMBL/GenBank/DDBJ whole genome shotgun (WGS) entry which is preliminary data.</text>
</comment>
<keyword evidence="4 7" id="KW-0436">Ligase</keyword>
<keyword evidence="12" id="KW-1185">Reference proteome</keyword>
<dbReference type="Gene3D" id="3.40.1190.10">
    <property type="entry name" value="Mur-like, catalytic domain"/>
    <property type="match status" value="1"/>
</dbReference>
<evidence type="ECO:0000313" key="11">
    <source>
        <dbReference type="EMBL" id="TCO04955.1"/>
    </source>
</evidence>
<dbReference type="GO" id="GO:0005737">
    <property type="term" value="C:cytoplasm"/>
    <property type="evidence" value="ECO:0007669"/>
    <property type="project" value="UniProtKB-SubCell"/>
</dbReference>
<dbReference type="InterPro" id="IPR013221">
    <property type="entry name" value="Mur_ligase_cen"/>
</dbReference>
<reference evidence="11 12" key="1">
    <citation type="submission" date="2019-03" db="EMBL/GenBank/DDBJ databases">
        <title>Genomic Encyclopedia of Type Strains, Phase IV (KMG-IV): sequencing the most valuable type-strain genomes for metagenomic binning, comparative biology and taxonomic classification.</title>
        <authorList>
            <person name="Goeker M."/>
        </authorList>
    </citation>
    <scope>NUCLEOTIDE SEQUENCE [LARGE SCALE GENOMIC DNA]</scope>
    <source>
        <strain evidence="11 12">DSM 24179</strain>
    </source>
</reference>
<evidence type="ECO:0000256" key="7">
    <source>
        <dbReference type="HAMAP-Rule" id="MF_00639"/>
    </source>
</evidence>
<dbReference type="Pfam" id="PF08245">
    <property type="entry name" value="Mur_ligase_M"/>
    <property type="match status" value="1"/>
</dbReference>
<evidence type="ECO:0000256" key="5">
    <source>
        <dbReference type="ARBA" id="ARBA00022741"/>
    </source>
</evidence>
<dbReference type="EC" id="6.3.2.9" evidence="7 8"/>
<comment type="similarity">
    <text evidence="7">Belongs to the MurCDEF family.</text>
</comment>
<dbReference type="Proteomes" id="UP000295221">
    <property type="component" value="Unassembled WGS sequence"/>
</dbReference>
<evidence type="ECO:0000313" key="12">
    <source>
        <dbReference type="Proteomes" id="UP000295221"/>
    </source>
</evidence>
<protein>
    <recommendedName>
        <fullName evidence="7 8">UDP-N-acetylmuramoylalanine--D-glutamate ligase</fullName>
        <ecNumber evidence="7 8">6.3.2.9</ecNumber>
    </recommendedName>
    <alternativeName>
        <fullName evidence="7">D-glutamic acid-adding enzyme</fullName>
    </alternativeName>
    <alternativeName>
        <fullName evidence="7">UDP-N-acetylmuramoyl-L-alanyl-D-glutamate synthetase</fullName>
    </alternativeName>
</protein>
<dbReference type="SUPFAM" id="SSF53244">
    <property type="entry name" value="MurD-like peptide ligases, peptide-binding domain"/>
    <property type="match status" value="1"/>
</dbReference>
<dbReference type="GO" id="GO:0008764">
    <property type="term" value="F:UDP-N-acetylmuramoylalanine-D-glutamate ligase activity"/>
    <property type="evidence" value="ECO:0007669"/>
    <property type="project" value="UniProtKB-UniRule"/>
</dbReference>
<evidence type="ECO:0000256" key="1">
    <source>
        <dbReference type="ARBA" id="ARBA00004496"/>
    </source>
</evidence>
<dbReference type="PANTHER" id="PTHR43692:SF1">
    <property type="entry name" value="UDP-N-ACETYLMURAMOYLALANINE--D-GLUTAMATE LIGASE"/>
    <property type="match status" value="1"/>
</dbReference>
<dbReference type="SUPFAM" id="SSF51984">
    <property type="entry name" value="MurCD N-terminal domain"/>
    <property type="match status" value="1"/>
</dbReference>
<dbReference type="InterPro" id="IPR036615">
    <property type="entry name" value="Mur_ligase_C_dom_sf"/>
</dbReference>
<organism evidence="11 12">
    <name type="scientific">Natronoflexus pectinivorans</name>
    <dbReference type="NCBI Taxonomy" id="682526"/>
    <lineage>
        <taxon>Bacteria</taxon>
        <taxon>Pseudomonadati</taxon>
        <taxon>Bacteroidota</taxon>
        <taxon>Bacteroidia</taxon>
        <taxon>Marinilabiliales</taxon>
        <taxon>Marinilabiliaceae</taxon>
        <taxon>Natronoflexus</taxon>
    </lineage>
</organism>
<dbReference type="InterPro" id="IPR004101">
    <property type="entry name" value="Mur_ligase_C"/>
</dbReference>
<evidence type="ECO:0000256" key="2">
    <source>
        <dbReference type="ARBA" id="ARBA00004752"/>
    </source>
</evidence>
<keyword evidence="7 8" id="KW-0961">Cell wall biogenesis/degradation</keyword>
<evidence type="ECO:0000256" key="4">
    <source>
        <dbReference type="ARBA" id="ARBA00022598"/>
    </source>
</evidence>
<comment type="subcellular location">
    <subcellularLocation>
        <location evidence="1 7 8">Cytoplasm</location>
    </subcellularLocation>
</comment>
<dbReference type="EMBL" id="SLWK01000017">
    <property type="protein sequence ID" value="TCO04955.1"/>
    <property type="molecule type" value="Genomic_DNA"/>
</dbReference>
<dbReference type="Pfam" id="PF21799">
    <property type="entry name" value="MurD-like_N"/>
    <property type="match status" value="1"/>
</dbReference>
<keyword evidence="7 8" id="KW-0573">Peptidoglycan synthesis</keyword>
<comment type="catalytic activity">
    <reaction evidence="7 8">
        <text>UDP-N-acetyl-alpha-D-muramoyl-L-alanine + D-glutamate + ATP = UDP-N-acetyl-alpha-D-muramoyl-L-alanyl-D-glutamate + ADP + phosphate + H(+)</text>
        <dbReference type="Rhea" id="RHEA:16429"/>
        <dbReference type="ChEBI" id="CHEBI:15378"/>
        <dbReference type="ChEBI" id="CHEBI:29986"/>
        <dbReference type="ChEBI" id="CHEBI:30616"/>
        <dbReference type="ChEBI" id="CHEBI:43474"/>
        <dbReference type="ChEBI" id="CHEBI:83898"/>
        <dbReference type="ChEBI" id="CHEBI:83900"/>
        <dbReference type="ChEBI" id="CHEBI:456216"/>
        <dbReference type="EC" id="6.3.2.9"/>
    </reaction>
</comment>
<comment type="function">
    <text evidence="7 8">Cell wall formation. Catalyzes the addition of glutamate to the nucleotide precursor UDP-N-acetylmuramoyl-L-alanine (UMA).</text>
</comment>
<evidence type="ECO:0000259" key="9">
    <source>
        <dbReference type="Pfam" id="PF02875"/>
    </source>
</evidence>
<keyword evidence="7 8" id="KW-0132">Cell division</keyword>
<sequence length="444" mass="48968">MQKEIVILGAGESGTGAALLAKSKGFKVFVSDMGQIAPGFRRELEENNILFEEGQHSFEKFAGVNEVIKSPGIPDSAPIVVKLKSNGVSIISDIEFAGRYSKAHIIGITGSNGKTTTTLWLHHIMKMAGLDAVLSGNVGVSPCRTLVSRDPDYFVMELSSFQLDGIFSFRVNTAVITNITPDHLDRYEYRMDNYVASKFRIIQNQLSDDCFIWCLDDDVINRNLRNGITPAHLMPFSLDKECAARIENMELRAEINERKLILPINEISLAGKHNLYNAMAASLAAMHAGVEIEAIKEGLRTFGGVEHRLEKVGEKNGVLFINDSKATNVNSTWYALDSMKKPVVWIAGGTDKGNDYSELNGLVKEKVKALVCMGLDNAPLVNAFGTMVPKLVETKSMEEAVKIAKELAEEGDVVLLSPACASFDLFKNYEHRGKLFKEMVEKTR</sequence>
<dbReference type="Gene3D" id="3.40.50.720">
    <property type="entry name" value="NAD(P)-binding Rossmann-like Domain"/>
    <property type="match status" value="1"/>
</dbReference>
<keyword evidence="7 8" id="KW-0131">Cell cycle</keyword>
<accession>A0A4R2GAI0</accession>
<dbReference type="GO" id="GO:0009252">
    <property type="term" value="P:peptidoglycan biosynthetic process"/>
    <property type="evidence" value="ECO:0007669"/>
    <property type="project" value="UniProtKB-UniRule"/>
</dbReference>
<evidence type="ECO:0000256" key="3">
    <source>
        <dbReference type="ARBA" id="ARBA00022490"/>
    </source>
</evidence>
<keyword evidence="7 8" id="KW-0133">Cell shape</keyword>
<dbReference type="HAMAP" id="MF_00639">
    <property type="entry name" value="MurD"/>
    <property type="match status" value="1"/>
</dbReference>